<dbReference type="Proteomes" id="UP000321793">
    <property type="component" value="Unassembled WGS sequence"/>
</dbReference>
<feature type="transmembrane region" description="Helical" evidence="2">
    <location>
        <begin position="73"/>
        <end position="93"/>
    </location>
</feature>
<sequence length="263" mass="28064">MSPIQTLRRGAARRVDLVPMTPMEQLRAGSTVRRVSQLLVGLWLYGTAMAMFIRAELGLDPWDVFHYGVQDKVGWSFGTVVIVVGILVLLLWIPLRQWPGLGTIANVFVIGIATDVMLSVVETPEALWLRVTMLLGGIVVNGLGGALYIGSQYGPGPRDGLMTGLARRTGLSIRLIRTGLEVTVLVIGWLLGGVVGVGTVLYALLIGPAVQAFLPLVTVRVTPPARAARGESDPSAIDGQGERQDAVDPRPAELATSDGERPA</sequence>
<dbReference type="PANTHER" id="PTHR40078:SF1">
    <property type="entry name" value="INTEGRAL MEMBRANE PROTEIN"/>
    <property type="match status" value="1"/>
</dbReference>
<evidence type="ECO:0000256" key="1">
    <source>
        <dbReference type="SAM" id="MobiDB-lite"/>
    </source>
</evidence>
<dbReference type="InterPro" id="IPR038750">
    <property type="entry name" value="YczE/YyaS-like"/>
</dbReference>
<accession>A0A512T514</accession>
<keyword evidence="2" id="KW-1133">Transmembrane helix</keyword>
<dbReference type="PANTHER" id="PTHR40078">
    <property type="entry name" value="INTEGRAL MEMBRANE PROTEIN-RELATED"/>
    <property type="match status" value="1"/>
</dbReference>
<comment type="caution">
    <text evidence="3">The sequence shown here is derived from an EMBL/GenBank/DDBJ whole genome shotgun (WGS) entry which is preliminary data.</text>
</comment>
<keyword evidence="2" id="KW-0812">Transmembrane</keyword>
<feature type="transmembrane region" description="Helical" evidence="2">
    <location>
        <begin position="100"/>
        <end position="121"/>
    </location>
</feature>
<feature type="compositionally biased region" description="Basic and acidic residues" evidence="1">
    <location>
        <begin position="240"/>
        <end position="251"/>
    </location>
</feature>
<keyword evidence="4" id="KW-1185">Reference proteome</keyword>
<feature type="transmembrane region" description="Helical" evidence="2">
    <location>
        <begin position="127"/>
        <end position="150"/>
    </location>
</feature>
<dbReference type="AlphaFoldDB" id="A0A512T514"/>
<evidence type="ECO:0000313" key="4">
    <source>
        <dbReference type="Proteomes" id="UP000321793"/>
    </source>
</evidence>
<evidence type="ECO:0000313" key="3">
    <source>
        <dbReference type="EMBL" id="GEQ15314.1"/>
    </source>
</evidence>
<protein>
    <submittedName>
        <fullName evidence="3">Membrane protein</fullName>
    </submittedName>
</protein>
<name>A0A512T514_9MICO</name>
<gene>
    <name evidence="3" type="ORF">KLO01_33610</name>
</gene>
<feature type="region of interest" description="Disordered" evidence="1">
    <location>
        <begin position="225"/>
        <end position="263"/>
    </location>
</feature>
<organism evidence="3 4">
    <name type="scientific">Knoellia locipacati</name>
    <dbReference type="NCBI Taxonomy" id="882824"/>
    <lineage>
        <taxon>Bacteria</taxon>
        <taxon>Bacillati</taxon>
        <taxon>Actinomycetota</taxon>
        <taxon>Actinomycetes</taxon>
        <taxon>Micrococcales</taxon>
        <taxon>Intrasporangiaceae</taxon>
        <taxon>Knoellia</taxon>
    </lineage>
</organism>
<proteinExistence type="predicted"/>
<dbReference type="Pfam" id="PF19700">
    <property type="entry name" value="DUF6198"/>
    <property type="match status" value="1"/>
</dbReference>
<feature type="transmembrane region" description="Helical" evidence="2">
    <location>
        <begin position="35"/>
        <end position="53"/>
    </location>
</feature>
<keyword evidence="2" id="KW-0472">Membrane</keyword>
<dbReference type="RefSeq" id="WP_246136277.1">
    <property type="nucleotide sequence ID" value="NZ_BAABDN010000003.1"/>
</dbReference>
<reference evidence="3 4" key="1">
    <citation type="submission" date="2019-07" db="EMBL/GenBank/DDBJ databases">
        <title>Whole genome shotgun sequence of Knoellia locipacati NBRC 109775.</title>
        <authorList>
            <person name="Hosoyama A."/>
            <person name="Uohara A."/>
            <person name="Ohji S."/>
            <person name="Ichikawa N."/>
        </authorList>
    </citation>
    <scope>NUCLEOTIDE SEQUENCE [LARGE SCALE GENOMIC DNA]</scope>
    <source>
        <strain evidence="3 4">NBRC 109775</strain>
    </source>
</reference>
<dbReference type="EMBL" id="BKBA01000015">
    <property type="protein sequence ID" value="GEQ15314.1"/>
    <property type="molecule type" value="Genomic_DNA"/>
</dbReference>
<evidence type="ECO:0000256" key="2">
    <source>
        <dbReference type="SAM" id="Phobius"/>
    </source>
</evidence>